<proteinExistence type="inferred from homology"/>
<dbReference type="EMBL" id="DF974496">
    <property type="protein sequence ID" value="GAU48954.1"/>
    <property type="molecule type" value="Genomic_DNA"/>
</dbReference>
<evidence type="ECO:0000313" key="9">
    <source>
        <dbReference type="Proteomes" id="UP000242715"/>
    </source>
</evidence>
<dbReference type="SUPFAM" id="SSF55904">
    <property type="entry name" value="Ornithine decarboxylase C-terminal domain"/>
    <property type="match status" value="1"/>
</dbReference>
<evidence type="ECO:0000256" key="1">
    <source>
        <dbReference type="ARBA" id="ARBA00001933"/>
    </source>
</evidence>
<feature type="domain" description="Orn/Lys/Arg decarboxylases family 1 pyridoxal-P attachment site" evidence="6">
    <location>
        <begin position="93"/>
        <end position="391"/>
    </location>
</feature>
<accession>A0A2Z6NXM6</accession>
<dbReference type="GO" id="GO:0016831">
    <property type="term" value="F:carboxy-lyase activity"/>
    <property type="evidence" value="ECO:0007669"/>
    <property type="project" value="UniProtKB-KW"/>
</dbReference>
<protein>
    <recommendedName>
        <fullName evidence="10">Orn/Lys/Arg decarboxylases family 1 pyridoxal-P attachment site domain-containing protein</fullName>
    </recommendedName>
</protein>
<gene>
    <name evidence="8" type="ORF">TSUD_88980</name>
</gene>
<dbReference type="Proteomes" id="UP000242715">
    <property type="component" value="Unassembled WGS sequence"/>
</dbReference>
<keyword evidence="5" id="KW-0456">Lyase</keyword>
<dbReference type="InterPro" id="IPR015421">
    <property type="entry name" value="PyrdxlP-dep_Trfase_major"/>
</dbReference>
<evidence type="ECO:0000259" key="6">
    <source>
        <dbReference type="Pfam" id="PF01276"/>
    </source>
</evidence>
<dbReference type="SUPFAM" id="SSF53383">
    <property type="entry name" value="PLP-dependent transferases"/>
    <property type="match status" value="1"/>
</dbReference>
<keyword evidence="3" id="KW-0210">Decarboxylase</keyword>
<dbReference type="Gene3D" id="3.40.640.10">
    <property type="entry name" value="Type I PLP-dependent aspartate aminotransferase-like (Major domain)"/>
    <property type="match status" value="1"/>
</dbReference>
<dbReference type="AlphaFoldDB" id="A0A2Z6NXM6"/>
<dbReference type="InterPro" id="IPR000310">
    <property type="entry name" value="Orn/Lys/Arg_deCO2ase_major_dom"/>
</dbReference>
<name>A0A2Z6NXM6_TRISU</name>
<evidence type="ECO:0000256" key="4">
    <source>
        <dbReference type="ARBA" id="ARBA00022898"/>
    </source>
</evidence>
<dbReference type="CDD" id="cd00615">
    <property type="entry name" value="Orn_deC_like"/>
    <property type="match status" value="1"/>
</dbReference>
<dbReference type="Gene3D" id="3.90.100.10">
    <property type="entry name" value="Orn/Lys/Arg decarboxylase, C-terminal domain"/>
    <property type="match status" value="1"/>
</dbReference>
<dbReference type="InterPro" id="IPR008286">
    <property type="entry name" value="Prn/Lys/Arg_de-COase_C"/>
</dbReference>
<dbReference type="PANTHER" id="PTHR43277:SF4">
    <property type="entry name" value="ARGININE DECARBOXYLASE"/>
    <property type="match status" value="1"/>
</dbReference>
<dbReference type="Pfam" id="PF01276">
    <property type="entry name" value="OKR_DC_1"/>
    <property type="match status" value="1"/>
</dbReference>
<evidence type="ECO:0000256" key="2">
    <source>
        <dbReference type="ARBA" id="ARBA00010671"/>
    </source>
</evidence>
<reference evidence="9" key="1">
    <citation type="journal article" date="2017" name="Front. Plant Sci.">
        <title>Climate Clever Clovers: New Paradigm to Reduce the Environmental Footprint of Ruminants by Breeding Low Methanogenic Forages Utilizing Haplotype Variation.</title>
        <authorList>
            <person name="Kaur P."/>
            <person name="Appels R."/>
            <person name="Bayer P.E."/>
            <person name="Keeble-Gagnere G."/>
            <person name="Wang J."/>
            <person name="Hirakawa H."/>
            <person name="Shirasawa K."/>
            <person name="Vercoe P."/>
            <person name="Stefanova K."/>
            <person name="Durmic Z."/>
            <person name="Nichols P."/>
            <person name="Revell C."/>
            <person name="Isobe S.N."/>
            <person name="Edwards D."/>
            <person name="Erskine W."/>
        </authorList>
    </citation>
    <scope>NUCLEOTIDE SEQUENCE [LARGE SCALE GENOMIC DNA]</scope>
    <source>
        <strain evidence="9">cv. Daliak</strain>
    </source>
</reference>
<dbReference type="InterPro" id="IPR036633">
    <property type="entry name" value="Prn/Lys/Arg_de-COase_C_sf"/>
</dbReference>
<dbReference type="InterPro" id="IPR052357">
    <property type="entry name" value="Orn_Lys_Arg_decarboxylase-I"/>
</dbReference>
<evidence type="ECO:0000259" key="7">
    <source>
        <dbReference type="Pfam" id="PF03711"/>
    </source>
</evidence>
<dbReference type="OrthoDB" id="5978656at2759"/>
<dbReference type="Pfam" id="PF03711">
    <property type="entry name" value="OKR_DC_1_C"/>
    <property type="match status" value="1"/>
</dbReference>
<comment type="cofactor">
    <cofactor evidence="1">
        <name>pyridoxal 5'-phosphate</name>
        <dbReference type="ChEBI" id="CHEBI:597326"/>
    </cofactor>
</comment>
<sequence length="581" mass="62789">MVYAASLSLSSFQLPLSHAFSPKRPKCFQFSEFSNKYNSRPLPMILSCCSQEGSTAVQEYGQDESNGTVNNGSITNNTVLCSNSPELQKKSQPPLVSALKASAEVNAASFHFPGHNRGHAAPASLTRLIGIRPYAHDLSSIPELDNLFCPQGPILEAQEEAAKLFGSSETWFLVNGTTCGVHAAIMATCSPGEFLILPRNCHLSAISALVLSGALPKYIVPDYKNDWDIAGGVTPLQVLNTIQELESEGKKAAAVFITSPTYHGVCSNLSDISELCHTRKIPLIVDEAHGAHLGFHSKLPSSALQQGADLVVQSTHKVLCSLTQSSMLHMSGDIVDKEKISRCLQTLQSTSPSYLLLASLDAARAQLSRSPDILFDQVIALANEAKCSLKQIPGISVLDNSSFPNFPAFDPLRLTIGFWELGISGYKANEVLCRDFGIVRELVGNKSITYVLNLGTCRDHVQRLISGVKYLAATCSTIQQSKDRLLTDHAPFDDIIMRLTPRDAFFASKRKVTVKESIGKVSGELICPYPPGIPVLIPGEVITERAVDYLLNVRSKGADITGASNPLLSSIVVCNVADENY</sequence>
<comment type="similarity">
    <text evidence="2">Belongs to the Orn/Lys/Arg decarboxylase class-I family.</text>
</comment>
<keyword evidence="9" id="KW-1185">Reference proteome</keyword>
<evidence type="ECO:0000313" key="8">
    <source>
        <dbReference type="EMBL" id="GAU48954.1"/>
    </source>
</evidence>
<dbReference type="InterPro" id="IPR015424">
    <property type="entry name" value="PyrdxlP-dep_Trfase"/>
</dbReference>
<keyword evidence="4" id="KW-0663">Pyridoxal phosphate</keyword>
<evidence type="ECO:0008006" key="10">
    <source>
        <dbReference type="Google" id="ProtNLM"/>
    </source>
</evidence>
<dbReference type="PANTHER" id="PTHR43277">
    <property type="entry name" value="ARGININE DECARBOXYLASE"/>
    <property type="match status" value="1"/>
</dbReference>
<feature type="domain" description="Orn/Lys/Arg decarboxylase C-terminal" evidence="7">
    <location>
        <begin position="497"/>
        <end position="556"/>
    </location>
</feature>
<evidence type="ECO:0000256" key="3">
    <source>
        <dbReference type="ARBA" id="ARBA00022793"/>
    </source>
</evidence>
<organism evidence="8 9">
    <name type="scientific">Trifolium subterraneum</name>
    <name type="common">Subterranean clover</name>
    <dbReference type="NCBI Taxonomy" id="3900"/>
    <lineage>
        <taxon>Eukaryota</taxon>
        <taxon>Viridiplantae</taxon>
        <taxon>Streptophyta</taxon>
        <taxon>Embryophyta</taxon>
        <taxon>Tracheophyta</taxon>
        <taxon>Spermatophyta</taxon>
        <taxon>Magnoliopsida</taxon>
        <taxon>eudicotyledons</taxon>
        <taxon>Gunneridae</taxon>
        <taxon>Pentapetalae</taxon>
        <taxon>rosids</taxon>
        <taxon>fabids</taxon>
        <taxon>Fabales</taxon>
        <taxon>Fabaceae</taxon>
        <taxon>Papilionoideae</taxon>
        <taxon>50 kb inversion clade</taxon>
        <taxon>NPAAA clade</taxon>
        <taxon>Hologalegina</taxon>
        <taxon>IRL clade</taxon>
        <taxon>Trifolieae</taxon>
        <taxon>Trifolium</taxon>
    </lineage>
</organism>
<evidence type="ECO:0000256" key="5">
    <source>
        <dbReference type="ARBA" id="ARBA00023239"/>
    </source>
</evidence>